<dbReference type="PATRIC" id="fig|1641389.3.peg.102"/>
<dbReference type="Pfam" id="PF14088">
    <property type="entry name" value="DUF4268"/>
    <property type="match status" value="1"/>
</dbReference>
<dbReference type="GO" id="GO:0003676">
    <property type="term" value="F:nucleic acid binding"/>
    <property type="evidence" value="ECO:0007669"/>
    <property type="project" value="InterPro"/>
</dbReference>
<dbReference type="AlphaFoldDB" id="A0A101HJR0"/>
<proteinExistence type="predicted"/>
<dbReference type="EMBL" id="LGGO01000008">
    <property type="protein sequence ID" value="KUK77745.1"/>
    <property type="molecule type" value="Genomic_DNA"/>
</dbReference>
<accession>A0A101HJR0</accession>
<dbReference type="InterPro" id="IPR011856">
    <property type="entry name" value="tRNA_endonuc-like_dom_sf"/>
</dbReference>
<dbReference type="Gene3D" id="3.40.1350.10">
    <property type="match status" value="1"/>
</dbReference>
<evidence type="ECO:0000313" key="3">
    <source>
        <dbReference type="Proteomes" id="UP000053904"/>
    </source>
</evidence>
<dbReference type="InterPro" id="IPR025364">
    <property type="entry name" value="DUF4268"/>
</dbReference>
<gene>
    <name evidence="2" type="ORF">XD93_0116</name>
</gene>
<dbReference type="Proteomes" id="UP000053904">
    <property type="component" value="Unassembled WGS sequence"/>
</dbReference>
<organism evidence="2 3">
    <name type="scientific">candidate division WS6 bacterium 34_10</name>
    <dbReference type="NCBI Taxonomy" id="1641389"/>
    <lineage>
        <taxon>Bacteria</taxon>
        <taxon>Candidatus Dojkabacteria</taxon>
    </lineage>
</organism>
<evidence type="ECO:0000313" key="2">
    <source>
        <dbReference type="EMBL" id="KUK77745.1"/>
    </source>
</evidence>
<name>A0A101HJR0_9BACT</name>
<feature type="domain" description="DUF4268" evidence="1">
    <location>
        <begin position="174"/>
        <end position="304"/>
    </location>
</feature>
<sequence length="311" mass="36807">MSKLGILRKINLRDIWAHEERDFSTWLAREENINLLSDELGVEIDILQNEASVGKFNLDLLAEESNTGKKIIIENQIETTNHDHLGKIITYASGHDANYVVWIFKDIREEHRHAIDWLNEHSDDETFFFGVKIELWQIGNSDPAPKFQVICKPNNWGKIIKQQGGGELTKTKLLQLEYWQNFKEYGENQNVNLNFRTPRPQHWYDLSVGSSLCHIVWTVNTTKKLIATEIYISDDKELFHYLYEKKDQIEQTLGEEVLWMELDEKKASRIKIERRGDIYNRKNWEEQFEWLLEQGMKFERAFSPLIEEYAS</sequence>
<comment type="caution">
    <text evidence="2">The sequence shown here is derived from an EMBL/GenBank/DDBJ whole genome shotgun (WGS) entry which is preliminary data.</text>
</comment>
<protein>
    <recommendedName>
        <fullName evidence="1">DUF4268 domain-containing protein</fullName>
    </recommendedName>
</protein>
<reference evidence="3" key="1">
    <citation type="journal article" date="2015" name="MBio">
        <title>Genome-Resolved Metagenomic Analysis Reveals Roles for Candidate Phyla and Other Microbial Community Members in Biogeochemical Transformations in Oil Reservoirs.</title>
        <authorList>
            <person name="Hu P."/>
            <person name="Tom L."/>
            <person name="Singh A."/>
            <person name="Thomas B.C."/>
            <person name="Baker B.J."/>
            <person name="Piceno Y.M."/>
            <person name="Andersen G.L."/>
            <person name="Banfield J.F."/>
        </authorList>
    </citation>
    <scope>NUCLEOTIDE SEQUENCE [LARGE SCALE GENOMIC DNA]</scope>
</reference>
<evidence type="ECO:0000259" key="1">
    <source>
        <dbReference type="Pfam" id="PF14088"/>
    </source>
</evidence>